<sequence>MNANFCAASSSLSMLREGCPERLDMGLRNIDQDKVTNNAGRMCRVEYQLNQSITTYERIKIIITPGLWTSSYNND</sequence>
<evidence type="ECO:0000313" key="1">
    <source>
        <dbReference type="Proteomes" id="UP000887565"/>
    </source>
</evidence>
<proteinExistence type="predicted"/>
<name>A0A915IFX0_ROMCU</name>
<dbReference type="AlphaFoldDB" id="A0A915IFX0"/>
<reference evidence="2" key="1">
    <citation type="submission" date="2022-11" db="UniProtKB">
        <authorList>
            <consortium name="WormBaseParasite"/>
        </authorList>
    </citation>
    <scope>IDENTIFICATION</scope>
</reference>
<accession>A0A915IFX0</accession>
<dbReference type="WBParaSite" id="nRc.2.0.1.t13086-RA">
    <property type="protein sequence ID" value="nRc.2.0.1.t13086-RA"/>
    <property type="gene ID" value="nRc.2.0.1.g13086"/>
</dbReference>
<evidence type="ECO:0000313" key="2">
    <source>
        <dbReference type="WBParaSite" id="nRc.2.0.1.t13086-RA"/>
    </source>
</evidence>
<keyword evidence="1" id="KW-1185">Reference proteome</keyword>
<protein>
    <submittedName>
        <fullName evidence="2">Uncharacterized protein</fullName>
    </submittedName>
</protein>
<organism evidence="1 2">
    <name type="scientific">Romanomermis culicivorax</name>
    <name type="common">Nematode worm</name>
    <dbReference type="NCBI Taxonomy" id="13658"/>
    <lineage>
        <taxon>Eukaryota</taxon>
        <taxon>Metazoa</taxon>
        <taxon>Ecdysozoa</taxon>
        <taxon>Nematoda</taxon>
        <taxon>Enoplea</taxon>
        <taxon>Dorylaimia</taxon>
        <taxon>Mermithida</taxon>
        <taxon>Mermithoidea</taxon>
        <taxon>Mermithidae</taxon>
        <taxon>Romanomermis</taxon>
    </lineage>
</organism>
<dbReference type="Proteomes" id="UP000887565">
    <property type="component" value="Unplaced"/>
</dbReference>